<dbReference type="EC" id="6.1.1.9" evidence="2"/>
<comment type="caution">
    <text evidence="10">The sequence shown here is derived from an EMBL/GenBank/DDBJ whole genome shotgun (WGS) entry which is preliminary data.</text>
</comment>
<evidence type="ECO:0000256" key="8">
    <source>
        <dbReference type="ARBA" id="ARBA00029936"/>
    </source>
</evidence>
<keyword evidence="11" id="KW-1185">Reference proteome</keyword>
<dbReference type="InterPro" id="IPR002300">
    <property type="entry name" value="aa-tRNA-synth_Ia"/>
</dbReference>
<protein>
    <recommendedName>
        <fullName evidence="2">valine--tRNA ligase</fullName>
        <ecNumber evidence="2">6.1.1.9</ecNumber>
    </recommendedName>
    <alternativeName>
        <fullName evidence="8">Valyl-tRNA synthetase</fullName>
    </alternativeName>
</protein>
<evidence type="ECO:0000256" key="7">
    <source>
        <dbReference type="ARBA" id="ARBA00023146"/>
    </source>
</evidence>
<dbReference type="GO" id="GO:0006438">
    <property type="term" value="P:valyl-tRNA aminoacylation"/>
    <property type="evidence" value="ECO:0007669"/>
    <property type="project" value="InterPro"/>
</dbReference>
<dbReference type="PANTHER" id="PTHR11946">
    <property type="entry name" value="VALYL-TRNA SYNTHETASES"/>
    <property type="match status" value="1"/>
</dbReference>
<dbReference type="Pfam" id="PF00133">
    <property type="entry name" value="tRNA-synt_1"/>
    <property type="match status" value="1"/>
</dbReference>
<reference evidence="10" key="1">
    <citation type="submission" date="2019-05" db="EMBL/GenBank/DDBJ databases">
        <title>Annotation for the trematode Fasciolopsis buski.</title>
        <authorList>
            <person name="Choi Y.-J."/>
        </authorList>
    </citation>
    <scope>NUCLEOTIDE SEQUENCE</scope>
    <source>
        <strain evidence="10">HT</strain>
        <tissue evidence="10">Whole worm</tissue>
    </source>
</reference>
<evidence type="ECO:0000259" key="9">
    <source>
        <dbReference type="Pfam" id="PF00133"/>
    </source>
</evidence>
<dbReference type="PANTHER" id="PTHR11946:SF109">
    <property type="entry name" value="VALINE--TRNA LIGASE"/>
    <property type="match status" value="1"/>
</dbReference>
<evidence type="ECO:0000256" key="1">
    <source>
        <dbReference type="ARBA" id="ARBA00005594"/>
    </source>
</evidence>
<dbReference type="InterPro" id="IPR014729">
    <property type="entry name" value="Rossmann-like_a/b/a_fold"/>
</dbReference>
<dbReference type="GO" id="GO:0004832">
    <property type="term" value="F:valine-tRNA ligase activity"/>
    <property type="evidence" value="ECO:0007669"/>
    <property type="project" value="UniProtKB-EC"/>
</dbReference>
<dbReference type="AlphaFoldDB" id="A0A8E0RWL3"/>
<keyword evidence="3 10" id="KW-0436">Ligase</keyword>
<evidence type="ECO:0000256" key="5">
    <source>
        <dbReference type="ARBA" id="ARBA00022840"/>
    </source>
</evidence>
<keyword evidence="4" id="KW-0547">Nucleotide-binding</keyword>
<proteinExistence type="inferred from homology"/>
<dbReference type="Proteomes" id="UP000728185">
    <property type="component" value="Unassembled WGS sequence"/>
</dbReference>
<dbReference type="SUPFAM" id="SSF52374">
    <property type="entry name" value="Nucleotidylyl transferase"/>
    <property type="match status" value="1"/>
</dbReference>
<evidence type="ECO:0000256" key="6">
    <source>
        <dbReference type="ARBA" id="ARBA00022917"/>
    </source>
</evidence>
<organism evidence="10 11">
    <name type="scientific">Fasciolopsis buskii</name>
    <dbReference type="NCBI Taxonomy" id="27845"/>
    <lineage>
        <taxon>Eukaryota</taxon>
        <taxon>Metazoa</taxon>
        <taxon>Spiralia</taxon>
        <taxon>Lophotrochozoa</taxon>
        <taxon>Platyhelminthes</taxon>
        <taxon>Trematoda</taxon>
        <taxon>Digenea</taxon>
        <taxon>Plagiorchiida</taxon>
        <taxon>Echinostomata</taxon>
        <taxon>Echinostomatoidea</taxon>
        <taxon>Fasciolidae</taxon>
        <taxon>Fasciolopsis</taxon>
    </lineage>
</organism>
<evidence type="ECO:0000256" key="2">
    <source>
        <dbReference type="ARBA" id="ARBA00013169"/>
    </source>
</evidence>
<keyword evidence="7" id="KW-0030">Aminoacyl-tRNA synthetase</keyword>
<dbReference type="GO" id="GO:0005524">
    <property type="term" value="F:ATP binding"/>
    <property type="evidence" value="ECO:0007669"/>
    <property type="project" value="UniProtKB-KW"/>
</dbReference>
<dbReference type="EMBL" id="LUCM01004731">
    <property type="protein sequence ID" value="KAA0193864.1"/>
    <property type="molecule type" value="Genomic_DNA"/>
</dbReference>
<gene>
    <name evidence="10" type="ORF">FBUS_11711</name>
</gene>
<keyword evidence="6" id="KW-0648">Protein biosynthesis</keyword>
<name>A0A8E0RWL3_9TREM</name>
<sequence>MDPSMCRAVTEAFCRLHAEGLIYRSLRLVNWSCTLLSAISDIEVDKMELSGRTLLTVPGYDKPVVFGILSLFAYRLVPGKSNFFPTCTVNQLSVHLEDPTLLRLNVRDFYKRIFQGDSVTLFATSIFRTFHRELTEKQSHDSLSYRVTTQALYRFPKCTVSIAFIRCSQ</sequence>
<keyword evidence="5" id="KW-0067">ATP-binding</keyword>
<dbReference type="OrthoDB" id="629407at2759"/>
<dbReference type="InterPro" id="IPR002303">
    <property type="entry name" value="Valyl-tRNA_ligase"/>
</dbReference>
<comment type="similarity">
    <text evidence="1">Belongs to the class-I aminoacyl-tRNA synthetase family.</text>
</comment>
<evidence type="ECO:0000313" key="10">
    <source>
        <dbReference type="EMBL" id="KAA0193864.1"/>
    </source>
</evidence>
<feature type="domain" description="Aminoacyl-tRNA synthetase class Ia" evidence="9">
    <location>
        <begin position="1"/>
        <end position="96"/>
    </location>
</feature>
<dbReference type="Gene3D" id="3.40.50.620">
    <property type="entry name" value="HUPs"/>
    <property type="match status" value="1"/>
</dbReference>
<accession>A0A8E0RWL3</accession>
<evidence type="ECO:0000256" key="4">
    <source>
        <dbReference type="ARBA" id="ARBA00022741"/>
    </source>
</evidence>
<evidence type="ECO:0000256" key="3">
    <source>
        <dbReference type="ARBA" id="ARBA00022598"/>
    </source>
</evidence>
<evidence type="ECO:0000313" key="11">
    <source>
        <dbReference type="Proteomes" id="UP000728185"/>
    </source>
</evidence>
<dbReference type="GO" id="GO:0005829">
    <property type="term" value="C:cytosol"/>
    <property type="evidence" value="ECO:0007669"/>
    <property type="project" value="TreeGrafter"/>
</dbReference>